<name>A0A975XB35_9BURK</name>
<evidence type="ECO:0000313" key="2">
    <source>
        <dbReference type="Proteomes" id="UP000256297"/>
    </source>
</evidence>
<dbReference type="AlphaFoldDB" id="A0A975XB35"/>
<proteinExistence type="predicted"/>
<dbReference type="Proteomes" id="UP000256297">
    <property type="component" value="Chromosome CBM2589_a"/>
</dbReference>
<sequence length="51" mass="5718">MLIQASLLAIVINNNNLNVPISLIRDSIKSLPQQLRAIRGRDDDRDHLVSP</sequence>
<evidence type="ECO:0000313" key="1">
    <source>
        <dbReference type="EMBL" id="SOY64185.1"/>
    </source>
</evidence>
<reference evidence="1 2" key="1">
    <citation type="submission" date="2018-01" db="EMBL/GenBank/DDBJ databases">
        <authorList>
            <person name="Clerissi C."/>
        </authorList>
    </citation>
    <scope>NUCLEOTIDE SEQUENCE [LARGE SCALE GENOMIC DNA]</scope>
    <source>
        <strain evidence="1">Cupriavidus taiwanensis STM 3521</strain>
    </source>
</reference>
<dbReference type="EMBL" id="OFSP01000037">
    <property type="protein sequence ID" value="SOY64185.1"/>
    <property type="molecule type" value="Genomic_DNA"/>
</dbReference>
<gene>
    <name evidence="1" type="ORF">CBM2589_A70301</name>
</gene>
<comment type="caution">
    <text evidence="1">The sequence shown here is derived from an EMBL/GenBank/DDBJ whole genome shotgun (WGS) entry which is preliminary data.</text>
</comment>
<protein>
    <submittedName>
        <fullName evidence="1">Uncharacterized protein</fullName>
    </submittedName>
</protein>
<accession>A0A975XB35</accession>
<organism evidence="1 2">
    <name type="scientific">Cupriavidus taiwanensis</name>
    <dbReference type="NCBI Taxonomy" id="164546"/>
    <lineage>
        <taxon>Bacteria</taxon>
        <taxon>Pseudomonadati</taxon>
        <taxon>Pseudomonadota</taxon>
        <taxon>Betaproteobacteria</taxon>
        <taxon>Burkholderiales</taxon>
        <taxon>Burkholderiaceae</taxon>
        <taxon>Cupriavidus</taxon>
    </lineage>
</organism>